<dbReference type="SUPFAM" id="SSF52540">
    <property type="entry name" value="P-loop containing nucleoside triphosphate hydrolases"/>
    <property type="match status" value="1"/>
</dbReference>
<keyword evidence="6" id="KW-0547">Nucleotide-binding</keyword>
<evidence type="ECO:0000313" key="17">
    <source>
        <dbReference type="EMBL" id="RCW74875.1"/>
    </source>
</evidence>
<comment type="subunit">
    <text evidence="12">The complex is composed of two ATP-binding proteins (NikD and NikE), two transmembrane proteins (NikB and NikC) and a solute-binding protein (NikA).</text>
</comment>
<evidence type="ECO:0000256" key="4">
    <source>
        <dbReference type="ARBA" id="ARBA00022475"/>
    </source>
</evidence>
<dbReference type="Pfam" id="PF00005">
    <property type="entry name" value="ABC_tran"/>
    <property type="match status" value="1"/>
</dbReference>
<comment type="similarity">
    <text evidence="2">Belongs to the ABC transporter superfamily.</text>
</comment>
<evidence type="ECO:0000256" key="12">
    <source>
        <dbReference type="ARBA" id="ARBA00038669"/>
    </source>
</evidence>
<dbReference type="PANTHER" id="PTHR43297:SF13">
    <property type="entry name" value="NICKEL ABC TRANSPORTER, ATP-BINDING PROTEIN"/>
    <property type="match status" value="1"/>
</dbReference>
<dbReference type="InterPro" id="IPR017871">
    <property type="entry name" value="ABC_transporter-like_CS"/>
</dbReference>
<keyword evidence="4" id="KW-1003">Cell membrane</keyword>
<evidence type="ECO:0000256" key="2">
    <source>
        <dbReference type="ARBA" id="ARBA00005417"/>
    </source>
</evidence>
<dbReference type="GO" id="GO:0005886">
    <property type="term" value="C:plasma membrane"/>
    <property type="evidence" value="ECO:0007669"/>
    <property type="project" value="UniProtKB-SubCell"/>
</dbReference>
<evidence type="ECO:0000256" key="13">
    <source>
        <dbReference type="ARBA" id="ARBA00039098"/>
    </source>
</evidence>
<dbReference type="InterPro" id="IPR027417">
    <property type="entry name" value="P-loop_NTPase"/>
</dbReference>
<dbReference type="GO" id="GO:0016887">
    <property type="term" value="F:ATP hydrolysis activity"/>
    <property type="evidence" value="ECO:0007669"/>
    <property type="project" value="InterPro"/>
</dbReference>
<sequence>MLWKGTIGMTQGLIIKNLSLYHKYEKMTLVNNVSLSIAPSEIVAVVGASGSGKSLLAHSILHLLPEEIEQNCEMLWNGETVNQHNIPQLRGKKIALIPQTIDALDPFLKVGKYLLTLMKGKNKQHRLHKIWSSLGLDIDWLAYFPFELSGGMARRVLIASALVQNPNLILADEPTPGVDADTLSGVLAPFNQMKQEGKSVLFITHDFFAALKVADRIAVMDNGEIIEVSPVSFFAGDGEKLKHTYTKALWQALPQNCFVNNWR</sequence>
<keyword evidence="10" id="KW-0921">Nickel transport</keyword>
<dbReference type="GO" id="GO:0015413">
    <property type="term" value="F:ABC-type nickel transporter activity"/>
    <property type="evidence" value="ECO:0007669"/>
    <property type="project" value="UniProtKB-EC"/>
</dbReference>
<dbReference type="GO" id="GO:0005524">
    <property type="term" value="F:ATP binding"/>
    <property type="evidence" value="ECO:0007669"/>
    <property type="project" value="UniProtKB-KW"/>
</dbReference>
<evidence type="ECO:0000256" key="5">
    <source>
        <dbReference type="ARBA" id="ARBA00022596"/>
    </source>
</evidence>
<keyword evidence="18" id="KW-1185">Reference proteome</keyword>
<dbReference type="InterPro" id="IPR003439">
    <property type="entry name" value="ABC_transporter-like_ATP-bd"/>
</dbReference>
<evidence type="ECO:0000313" key="18">
    <source>
        <dbReference type="Proteomes" id="UP000252585"/>
    </source>
</evidence>
<dbReference type="OrthoDB" id="9802264at2"/>
<dbReference type="Gene3D" id="3.40.50.300">
    <property type="entry name" value="P-loop containing nucleotide triphosphate hydrolases"/>
    <property type="match status" value="1"/>
</dbReference>
<evidence type="ECO:0000256" key="15">
    <source>
        <dbReference type="ARBA" id="ARBA00048610"/>
    </source>
</evidence>
<keyword evidence="11" id="KW-0472">Membrane</keyword>
<reference evidence="17 18" key="1">
    <citation type="submission" date="2018-07" db="EMBL/GenBank/DDBJ databases">
        <title>Genomic Encyclopedia of Type Strains, Phase IV (KMG-IV): sequencing the most valuable type-strain genomes for metagenomic binning, comparative biology and taxonomic classification.</title>
        <authorList>
            <person name="Goeker M."/>
        </authorList>
    </citation>
    <scope>NUCLEOTIDE SEQUENCE [LARGE SCALE GENOMIC DNA]</scope>
    <source>
        <strain evidence="17 18">DSM 27696</strain>
    </source>
</reference>
<dbReference type="PROSITE" id="PS50893">
    <property type="entry name" value="ABC_TRANSPORTER_2"/>
    <property type="match status" value="1"/>
</dbReference>
<evidence type="ECO:0000256" key="11">
    <source>
        <dbReference type="ARBA" id="ARBA00023136"/>
    </source>
</evidence>
<evidence type="ECO:0000256" key="6">
    <source>
        <dbReference type="ARBA" id="ARBA00022741"/>
    </source>
</evidence>
<dbReference type="EMBL" id="QPJJ01000003">
    <property type="protein sequence ID" value="RCW74875.1"/>
    <property type="molecule type" value="Genomic_DNA"/>
</dbReference>
<evidence type="ECO:0000256" key="7">
    <source>
        <dbReference type="ARBA" id="ARBA00022840"/>
    </source>
</evidence>
<name>A0A368Y440_9BACI</name>
<evidence type="ECO:0000256" key="10">
    <source>
        <dbReference type="ARBA" id="ARBA00023112"/>
    </source>
</evidence>
<dbReference type="Proteomes" id="UP000252585">
    <property type="component" value="Unassembled WGS sequence"/>
</dbReference>
<dbReference type="PROSITE" id="PS00211">
    <property type="entry name" value="ABC_TRANSPORTER_1"/>
    <property type="match status" value="1"/>
</dbReference>
<dbReference type="AlphaFoldDB" id="A0A368Y440"/>
<evidence type="ECO:0000256" key="1">
    <source>
        <dbReference type="ARBA" id="ARBA00004202"/>
    </source>
</evidence>
<gene>
    <name evidence="17" type="ORF">DFR57_103172</name>
</gene>
<organism evidence="17 18">
    <name type="scientific">Saliterribacillus persicus</name>
    <dbReference type="NCBI Taxonomy" id="930114"/>
    <lineage>
        <taxon>Bacteria</taxon>
        <taxon>Bacillati</taxon>
        <taxon>Bacillota</taxon>
        <taxon>Bacilli</taxon>
        <taxon>Bacillales</taxon>
        <taxon>Bacillaceae</taxon>
        <taxon>Saliterribacillus</taxon>
    </lineage>
</organism>
<evidence type="ECO:0000256" key="3">
    <source>
        <dbReference type="ARBA" id="ARBA00022448"/>
    </source>
</evidence>
<evidence type="ECO:0000256" key="9">
    <source>
        <dbReference type="ARBA" id="ARBA00023065"/>
    </source>
</evidence>
<comment type="catalytic activity">
    <reaction evidence="15">
        <text>Ni(2+)(out) + ATP + H2O = Ni(2+)(in) + ADP + phosphate + H(+)</text>
        <dbReference type="Rhea" id="RHEA:15557"/>
        <dbReference type="ChEBI" id="CHEBI:15377"/>
        <dbReference type="ChEBI" id="CHEBI:15378"/>
        <dbReference type="ChEBI" id="CHEBI:30616"/>
        <dbReference type="ChEBI" id="CHEBI:43474"/>
        <dbReference type="ChEBI" id="CHEBI:49786"/>
        <dbReference type="ChEBI" id="CHEBI:456216"/>
        <dbReference type="EC" id="7.2.2.11"/>
    </reaction>
    <physiologicalReaction direction="left-to-right" evidence="15">
        <dbReference type="Rhea" id="RHEA:15558"/>
    </physiologicalReaction>
</comment>
<comment type="subcellular location">
    <subcellularLocation>
        <location evidence="1">Cell membrane</location>
        <topology evidence="1">Peripheral membrane protein</topology>
    </subcellularLocation>
</comment>
<dbReference type="PANTHER" id="PTHR43297">
    <property type="entry name" value="OLIGOPEPTIDE TRANSPORT ATP-BINDING PROTEIN APPD"/>
    <property type="match status" value="1"/>
</dbReference>
<evidence type="ECO:0000256" key="14">
    <source>
        <dbReference type="ARBA" id="ARBA00044143"/>
    </source>
</evidence>
<keyword evidence="7 17" id="KW-0067">ATP-binding</keyword>
<evidence type="ECO:0000256" key="8">
    <source>
        <dbReference type="ARBA" id="ARBA00022967"/>
    </source>
</evidence>
<dbReference type="EC" id="7.2.2.11" evidence="13"/>
<keyword evidence="3" id="KW-0813">Transport</keyword>
<feature type="domain" description="ABC transporter" evidence="16">
    <location>
        <begin position="15"/>
        <end position="247"/>
    </location>
</feature>
<keyword evidence="8" id="KW-1278">Translocase</keyword>
<dbReference type="SMART" id="SM00382">
    <property type="entry name" value="AAA"/>
    <property type="match status" value="1"/>
</dbReference>
<comment type="caution">
    <text evidence="17">The sequence shown here is derived from an EMBL/GenBank/DDBJ whole genome shotgun (WGS) entry which is preliminary data.</text>
</comment>
<keyword evidence="5" id="KW-0533">Nickel</keyword>
<dbReference type="InterPro" id="IPR050388">
    <property type="entry name" value="ABC_Ni/Peptide_Import"/>
</dbReference>
<accession>A0A368Y440</accession>
<proteinExistence type="inferred from homology"/>
<protein>
    <recommendedName>
        <fullName evidence="14">Nickel import system ATP-binding protein NikD</fullName>
        <ecNumber evidence="13">7.2.2.11</ecNumber>
    </recommendedName>
</protein>
<keyword evidence="9" id="KW-0406">Ion transport</keyword>
<dbReference type="InterPro" id="IPR003593">
    <property type="entry name" value="AAA+_ATPase"/>
</dbReference>
<evidence type="ECO:0000259" key="16">
    <source>
        <dbReference type="PROSITE" id="PS50893"/>
    </source>
</evidence>